<sequence>MSGATVIVPGNVYVFGKDATECLGPDAPHDARNPLGRIRVDMEAAYRNSGVKVILLRAGDFLDTAASGNWFDMQMAPTLRKGVLTYPGNPGVPHAWAYLPDMARAAVMLAAKRAQLPRFTDVAFPGYTVTGNEMAALCGKVLNRPVEVRRMAWWPLRLAAPFWKTGAKLLEMRYLWDKPHHLSRDGFDALLPGFVATDMTEALASAIAPVLSEGPGRPRQGRAAQGQATAA</sequence>
<dbReference type="AlphaFoldDB" id="A0A239JZD0"/>
<feature type="compositionally biased region" description="Low complexity" evidence="1">
    <location>
        <begin position="214"/>
        <end position="231"/>
    </location>
</feature>
<evidence type="ECO:0000256" key="1">
    <source>
        <dbReference type="SAM" id="MobiDB-lite"/>
    </source>
</evidence>
<evidence type="ECO:0008006" key="4">
    <source>
        <dbReference type="Google" id="ProtNLM"/>
    </source>
</evidence>
<evidence type="ECO:0000313" key="3">
    <source>
        <dbReference type="Proteomes" id="UP000198440"/>
    </source>
</evidence>
<accession>A0A239JZD0</accession>
<dbReference type="Gene3D" id="3.40.50.720">
    <property type="entry name" value="NAD(P)-binding Rossmann-like Domain"/>
    <property type="match status" value="1"/>
</dbReference>
<evidence type="ECO:0000313" key="2">
    <source>
        <dbReference type="EMBL" id="SNT11150.1"/>
    </source>
</evidence>
<dbReference type="Proteomes" id="UP000198440">
    <property type="component" value="Unassembled WGS sequence"/>
</dbReference>
<dbReference type="EMBL" id="FZON01000059">
    <property type="protein sequence ID" value="SNT11150.1"/>
    <property type="molecule type" value="Genomic_DNA"/>
</dbReference>
<name>A0A239JZD0_9RHOB</name>
<protein>
    <recommendedName>
        <fullName evidence="4">Epimerase</fullName>
    </recommendedName>
</protein>
<gene>
    <name evidence="2" type="ORF">SAMN04488078_10591</name>
</gene>
<organism evidence="2 3">
    <name type="scientific">Antarctobacter heliothermus</name>
    <dbReference type="NCBI Taxonomy" id="74033"/>
    <lineage>
        <taxon>Bacteria</taxon>
        <taxon>Pseudomonadati</taxon>
        <taxon>Pseudomonadota</taxon>
        <taxon>Alphaproteobacteria</taxon>
        <taxon>Rhodobacterales</taxon>
        <taxon>Roseobacteraceae</taxon>
        <taxon>Antarctobacter</taxon>
    </lineage>
</organism>
<dbReference type="SUPFAM" id="SSF51735">
    <property type="entry name" value="NAD(P)-binding Rossmann-fold domains"/>
    <property type="match status" value="1"/>
</dbReference>
<dbReference type="InterPro" id="IPR036291">
    <property type="entry name" value="NAD(P)-bd_dom_sf"/>
</dbReference>
<proteinExistence type="predicted"/>
<feature type="region of interest" description="Disordered" evidence="1">
    <location>
        <begin position="210"/>
        <end position="231"/>
    </location>
</feature>
<reference evidence="2 3" key="1">
    <citation type="submission" date="2017-06" db="EMBL/GenBank/DDBJ databases">
        <authorList>
            <person name="Kim H.J."/>
            <person name="Triplett B.A."/>
        </authorList>
    </citation>
    <scope>NUCLEOTIDE SEQUENCE [LARGE SCALE GENOMIC DNA]</scope>
    <source>
        <strain evidence="2 3">DSM 11445</strain>
    </source>
</reference>